<gene>
    <name evidence="2" type="ORF">G0P99_02545</name>
</gene>
<comment type="caution">
    <text evidence="2">The sequence shown here is derived from an EMBL/GenBank/DDBJ whole genome shotgun (WGS) entry which is preliminary data.</text>
</comment>
<proteinExistence type="predicted"/>
<dbReference type="RefSeq" id="WP_164127383.1">
    <property type="nucleotide sequence ID" value="NZ_JAAGOX010000003.1"/>
</dbReference>
<dbReference type="InterPro" id="IPR022742">
    <property type="entry name" value="Hydrolase_4"/>
</dbReference>
<organism evidence="2">
    <name type="scientific">Ruegeria sp. PrR005</name>
    <dbReference type="NCBI Taxonomy" id="2706882"/>
    <lineage>
        <taxon>Bacteria</taxon>
        <taxon>Pseudomonadati</taxon>
        <taxon>Pseudomonadota</taxon>
        <taxon>Alphaproteobacteria</taxon>
        <taxon>Rhodobacterales</taxon>
        <taxon>Roseobacteraceae</taxon>
        <taxon>Ruegeria</taxon>
    </lineage>
</organism>
<feature type="domain" description="Serine aminopeptidase S33" evidence="1">
    <location>
        <begin position="27"/>
        <end position="149"/>
    </location>
</feature>
<dbReference type="Gene3D" id="3.40.50.1820">
    <property type="entry name" value="alpha/beta hydrolase"/>
    <property type="match status" value="1"/>
</dbReference>
<dbReference type="InterPro" id="IPR050471">
    <property type="entry name" value="AB_hydrolase"/>
</dbReference>
<dbReference type="InterPro" id="IPR029058">
    <property type="entry name" value="AB_hydrolase_fold"/>
</dbReference>
<accession>A0A6B2NLG4</accession>
<dbReference type="GO" id="GO:0016787">
    <property type="term" value="F:hydrolase activity"/>
    <property type="evidence" value="ECO:0007669"/>
    <property type="project" value="UniProtKB-KW"/>
</dbReference>
<dbReference type="PANTHER" id="PTHR43433:SF5">
    <property type="entry name" value="AB HYDROLASE-1 DOMAIN-CONTAINING PROTEIN"/>
    <property type="match status" value="1"/>
</dbReference>
<evidence type="ECO:0000259" key="1">
    <source>
        <dbReference type="Pfam" id="PF12146"/>
    </source>
</evidence>
<dbReference type="Pfam" id="PF12146">
    <property type="entry name" value="Hydrolase_4"/>
    <property type="match status" value="1"/>
</dbReference>
<sequence>MADARIDHLELTGGMRIPLYHWGYGPTVLLIHGMSGRGSQMAILAAPLVAAGFSVVTFDAPGHGAAPGGRFSLPEYAQVVMHVAGHLGPLAGVVAHSVGAAAATLALGQGAKIGRLVYFAPPEDMSDHLFRLAGFLGFSTRVAGRTQHRLETRLGVPMEALRGRDIARSLTNPLLVFHDRGDGIVPFRDGATLARYWPGACLIATEGLGHSRILRDPEALDRTVDFLSGRQTGQDTGCAQDVAA</sequence>
<name>A0A6B2NLG4_9RHOB</name>
<evidence type="ECO:0000313" key="2">
    <source>
        <dbReference type="EMBL" id="NDW43833.1"/>
    </source>
</evidence>
<dbReference type="PANTHER" id="PTHR43433">
    <property type="entry name" value="HYDROLASE, ALPHA/BETA FOLD FAMILY PROTEIN"/>
    <property type="match status" value="1"/>
</dbReference>
<dbReference type="SUPFAM" id="SSF53474">
    <property type="entry name" value="alpha/beta-Hydrolases"/>
    <property type="match status" value="1"/>
</dbReference>
<protein>
    <submittedName>
        <fullName evidence="2">Alpha/beta fold hydrolase</fullName>
    </submittedName>
</protein>
<dbReference type="EMBL" id="JAAGOX010000003">
    <property type="protein sequence ID" value="NDW43833.1"/>
    <property type="molecule type" value="Genomic_DNA"/>
</dbReference>
<reference evidence="2" key="1">
    <citation type="submission" date="2020-02" db="EMBL/GenBank/DDBJ databases">
        <title>Delineation of the pyrene-degrading pathway in Roseobacter clade bacteria by genomic analysis.</title>
        <authorList>
            <person name="Zhou H."/>
            <person name="Wang H."/>
        </authorList>
    </citation>
    <scope>NUCLEOTIDE SEQUENCE</scope>
    <source>
        <strain evidence="2">PrR005</strain>
    </source>
</reference>
<dbReference type="AlphaFoldDB" id="A0A6B2NLG4"/>
<keyword evidence="2" id="KW-0378">Hydrolase</keyword>